<feature type="signal peptide" evidence="1">
    <location>
        <begin position="1"/>
        <end position="17"/>
    </location>
</feature>
<keyword evidence="1" id="KW-0732">Signal</keyword>
<dbReference type="OrthoDB" id="4825549at2759"/>
<reference evidence="2 3" key="1">
    <citation type="submission" date="2015-09" db="EMBL/GenBank/DDBJ databases">
        <title>Draft genome of a European isolate of the apple canker pathogen Neonectria ditissima.</title>
        <authorList>
            <person name="Gomez-Cortecero A."/>
            <person name="Harrison R.J."/>
            <person name="Armitage A.D."/>
        </authorList>
    </citation>
    <scope>NUCLEOTIDE SEQUENCE [LARGE SCALE GENOMIC DNA]</scope>
    <source>
        <strain evidence="2 3">R09/05</strain>
    </source>
</reference>
<dbReference type="EMBL" id="LKCW01000027">
    <property type="protein sequence ID" value="KPM43788.1"/>
    <property type="molecule type" value="Genomic_DNA"/>
</dbReference>
<gene>
    <name evidence="2" type="ORF">AK830_g2762</name>
</gene>
<dbReference type="PROSITE" id="PS51257">
    <property type="entry name" value="PROKAR_LIPOPROTEIN"/>
    <property type="match status" value="1"/>
</dbReference>
<keyword evidence="3" id="KW-1185">Reference proteome</keyword>
<comment type="caution">
    <text evidence="2">The sequence shown here is derived from an EMBL/GenBank/DDBJ whole genome shotgun (WGS) entry which is preliminary data.</text>
</comment>
<evidence type="ECO:0000313" key="2">
    <source>
        <dbReference type="EMBL" id="KPM43788.1"/>
    </source>
</evidence>
<feature type="chain" id="PRO_5006026243" description="Cyanovirin-N domain-containing protein" evidence="1">
    <location>
        <begin position="18"/>
        <end position="133"/>
    </location>
</feature>
<protein>
    <recommendedName>
        <fullName evidence="4">Cyanovirin-N domain-containing protein</fullName>
    </recommendedName>
</protein>
<accession>A0A0N8H875</accession>
<dbReference type="Proteomes" id="UP000050424">
    <property type="component" value="Unassembled WGS sequence"/>
</dbReference>
<evidence type="ECO:0000313" key="3">
    <source>
        <dbReference type="Proteomes" id="UP000050424"/>
    </source>
</evidence>
<dbReference type="AlphaFoldDB" id="A0A0N8H875"/>
<proteinExistence type="predicted"/>
<sequence>MRASLFLLGYATSFVSAGCFNNGVAWSADKFAALQAAQRLCEDGTLSGGYAPLQVKSACVNLSSLKKVNFYVRADGLPFDGIELPLKAGACTTRLHLEINGCDNGGESWHYIQDGNVNSGNLLFTSDPNEGQC</sequence>
<evidence type="ECO:0000256" key="1">
    <source>
        <dbReference type="SAM" id="SignalP"/>
    </source>
</evidence>
<name>A0A0N8H875_9HYPO</name>
<evidence type="ECO:0008006" key="4">
    <source>
        <dbReference type="Google" id="ProtNLM"/>
    </source>
</evidence>
<organism evidence="2 3">
    <name type="scientific">Neonectria ditissima</name>
    <dbReference type="NCBI Taxonomy" id="78410"/>
    <lineage>
        <taxon>Eukaryota</taxon>
        <taxon>Fungi</taxon>
        <taxon>Dikarya</taxon>
        <taxon>Ascomycota</taxon>
        <taxon>Pezizomycotina</taxon>
        <taxon>Sordariomycetes</taxon>
        <taxon>Hypocreomycetidae</taxon>
        <taxon>Hypocreales</taxon>
        <taxon>Nectriaceae</taxon>
        <taxon>Neonectria</taxon>
    </lineage>
</organism>